<dbReference type="SUPFAM" id="SSF47923">
    <property type="entry name" value="Ypt/Rab-GAP domain of gyp1p"/>
    <property type="match status" value="2"/>
</dbReference>
<dbReference type="InterPro" id="IPR050302">
    <property type="entry name" value="Rab_GAP_TBC_domain"/>
</dbReference>
<accession>K1QBI4</accession>
<feature type="coiled-coil region" evidence="6">
    <location>
        <begin position="473"/>
        <end position="500"/>
    </location>
</feature>
<reference evidence="8" key="1">
    <citation type="journal article" date="2012" name="Nature">
        <title>The oyster genome reveals stress adaptation and complexity of shell formation.</title>
        <authorList>
            <person name="Zhang G."/>
            <person name="Fang X."/>
            <person name="Guo X."/>
            <person name="Li L."/>
            <person name="Luo R."/>
            <person name="Xu F."/>
            <person name="Yang P."/>
            <person name="Zhang L."/>
            <person name="Wang X."/>
            <person name="Qi H."/>
            <person name="Xiong Z."/>
            <person name="Que H."/>
            <person name="Xie Y."/>
            <person name="Holland P.W."/>
            <person name="Paps J."/>
            <person name="Zhu Y."/>
            <person name="Wu F."/>
            <person name="Chen Y."/>
            <person name="Wang J."/>
            <person name="Peng C."/>
            <person name="Meng J."/>
            <person name="Yang L."/>
            <person name="Liu J."/>
            <person name="Wen B."/>
            <person name="Zhang N."/>
            <person name="Huang Z."/>
            <person name="Zhu Q."/>
            <person name="Feng Y."/>
            <person name="Mount A."/>
            <person name="Hedgecock D."/>
            <person name="Xu Z."/>
            <person name="Liu Y."/>
            <person name="Domazet-Loso T."/>
            <person name="Du Y."/>
            <person name="Sun X."/>
            <person name="Zhang S."/>
            <person name="Liu B."/>
            <person name="Cheng P."/>
            <person name="Jiang X."/>
            <person name="Li J."/>
            <person name="Fan D."/>
            <person name="Wang W."/>
            <person name="Fu W."/>
            <person name="Wang T."/>
            <person name="Wang B."/>
            <person name="Zhang J."/>
            <person name="Peng Z."/>
            <person name="Li Y."/>
            <person name="Li N."/>
            <person name="Wang J."/>
            <person name="Chen M."/>
            <person name="He Y."/>
            <person name="Tan F."/>
            <person name="Song X."/>
            <person name="Zheng Q."/>
            <person name="Huang R."/>
            <person name="Yang H."/>
            <person name="Du X."/>
            <person name="Chen L."/>
            <person name="Yang M."/>
            <person name="Gaffney P.M."/>
            <person name="Wang S."/>
            <person name="Luo L."/>
            <person name="She Z."/>
            <person name="Ming Y."/>
            <person name="Huang W."/>
            <person name="Zhang S."/>
            <person name="Huang B."/>
            <person name="Zhang Y."/>
            <person name="Qu T."/>
            <person name="Ni P."/>
            <person name="Miao G."/>
            <person name="Wang J."/>
            <person name="Wang Q."/>
            <person name="Steinberg C.E."/>
            <person name="Wang H."/>
            <person name="Li N."/>
            <person name="Qian L."/>
            <person name="Zhang G."/>
            <person name="Li Y."/>
            <person name="Yang H."/>
            <person name="Liu X."/>
            <person name="Wang J."/>
            <person name="Yin Y."/>
            <person name="Wang J."/>
        </authorList>
    </citation>
    <scope>NUCLEOTIDE SEQUENCE [LARGE SCALE GENOMIC DNA]</scope>
    <source>
        <strain evidence="8">05x7-T-G4-1.051#20</strain>
    </source>
</reference>
<dbReference type="EMBL" id="JH817521">
    <property type="protein sequence ID" value="EKC34117.1"/>
    <property type="molecule type" value="Genomic_DNA"/>
</dbReference>
<dbReference type="Pfam" id="PF13639">
    <property type="entry name" value="zf-RING_2"/>
    <property type="match status" value="1"/>
</dbReference>
<dbReference type="InterPro" id="IPR000195">
    <property type="entry name" value="Rab-GAP-TBC_dom"/>
</dbReference>
<dbReference type="Gene3D" id="1.10.8.270">
    <property type="entry name" value="putative rabgap domain of human tbc1 domain family member 14 like domains"/>
    <property type="match status" value="1"/>
</dbReference>
<dbReference type="SMART" id="SM00164">
    <property type="entry name" value="TBC"/>
    <property type="match status" value="1"/>
</dbReference>
<feature type="region of interest" description="Disordered" evidence="7">
    <location>
        <begin position="72"/>
        <end position="114"/>
    </location>
</feature>
<dbReference type="InParanoid" id="K1QBI4"/>
<dbReference type="GO" id="GO:0008270">
    <property type="term" value="F:zinc ion binding"/>
    <property type="evidence" value="ECO:0007669"/>
    <property type="project" value="UniProtKB-KW"/>
</dbReference>
<organism evidence="8">
    <name type="scientific">Magallana gigas</name>
    <name type="common">Pacific oyster</name>
    <name type="synonym">Crassostrea gigas</name>
    <dbReference type="NCBI Taxonomy" id="29159"/>
    <lineage>
        <taxon>Eukaryota</taxon>
        <taxon>Metazoa</taxon>
        <taxon>Spiralia</taxon>
        <taxon>Lophotrochozoa</taxon>
        <taxon>Mollusca</taxon>
        <taxon>Bivalvia</taxon>
        <taxon>Autobranchia</taxon>
        <taxon>Pteriomorphia</taxon>
        <taxon>Ostreida</taxon>
        <taxon>Ostreoidea</taxon>
        <taxon>Ostreidae</taxon>
        <taxon>Magallana</taxon>
    </lineage>
</organism>
<feature type="region of interest" description="Disordered" evidence="7">
    <location>
        <begin position="1"/>
        <end position="51"/>
    </location>
</feature>
<dbReference type="SUPFAM" id="SSF57850">
    <property type="entry name" value="RING/U-box"/>
    <property type="match status" value="1"/>
</dbReference>
<dbReference type="HOGENOM" id="CLU_256858_0_0_1"/>
<dbReference type="Gene3D" id="1.10.472.80">
    <property type="entry name" value="Ypt/Rab-GAP domain of gyp1p, domain 3"/>
    <property type="match status" value="1"/>
</dbReference>
<keyword evidence="5 6" id="KW-0175">Coiled coil</keyword>
<dbReference type="SMART" id="SM00184">
    <property type="entry name" value="RING"/>
    <property type="match status" value="1"/>
</dbReference>
<dbReference type="FunFam" id="1.10.10.750:FF:000003">
    <property type="entry name" value="GTPase activating protein (Evi5)"/>
    <property type="match status" value="1"/>
</dbReference>
<feature type="coiled-coil region" evidence="6">
    <location>
        <begin position="343"/>
        <end position="398"/>
    </location>
</feature>
<dbReference type="FunFam" id="1.10.8.270:FF:000003">
    <property type="entry name" value="Ecotropic viral integration site 5"/>
    <property type="match status" value="1"/>
</dbReference>
<dbReference type="PROSITE" id="PS50086">
    <property type="entry name" value="TBC_RABGAP"/>
    <property type="match status" value="1"/>
</dbReference>
<dbReference type="InterPro" id="IPR017907">
    <property type="entry name" value="Znf_RING_CS"/>
</dbReference>
<evidence type="ECO:0000256" key="5">
    <source>
        <dbReference type="ARBA" id="ARBA00023054"/>
    </source>
</evidence>
<dbReference type="InterPro" id="IPR001841">
    <property type="entry name" value="Znf_RING"/>
</dbReference>
<dbReference type="InterPro" id="IPR035969">
    <property type="entry name" value="Rab-GAP_TBC_sf"/>
</dbReference>
<dbReference type="InterPro" id="IPR013083">
    <property type="entry name" value="Znf_RING/FYVE/PHD"/>
</dbReference>
<feature type="region of interest" description="Disordered" evidence="7">
    <location>
        <begin position="715"/>
        <end position="795"/>
    </location>
</feature>
<evidence type="ECO:0000256" key="7">
    <source>
        <dbReference type="SAM" id="MobiDB-lite"/>
    </source>
</evidence>
<gene>
    <name evidence="8" type="ORF">CGI_10014955</name>
</gene>
<protein>
    <submittedName>
        <fullName evidence="8">Uncharacterized protein</fullName>
    </submittedName>
</protein>
<dbReference type="Pfam" id="PF00566">
    <property type="entry name" value="RabGAP-TBC"/>
    <property type="match status" value="1"/>
</dbReference>
<dbReference type="GO" id="GO:0031267">
    <property type="term" value="F:small GTPase binding"/>
    <property type="evidence" value="ECO:0007669"/>
    <property type="project" value="TreeGrafter"/>
</dbReference>
<feature type="compositionally biased region" description="Polar residues" evidence="7">
    <location>
        <begin position="18"/>
        <end position="34"/>
    </location>
</feature>
<keyword evidence="1" id="KW-0343">GTPase activation</keyword>
<dbReference type="GO" id="GO:0005096">
    <property type="term" value="F:GTPase activator activity"/>
    <property type="evidence" value="ECO:0007669"/>
    <property type="project" value="UniProtKB-KW"/>
</dbReference>
<keyword evidence="2" id="KW-0479">Metal-binding</keyword>
<evidence type="ECO:0000313" key="8">
    <source>
        <dbReference type="EMBL" id="EKC34117.1"/>
    </source>
</evidence>
<dbReference type="PANTHER" id="PTHR47219:SF22">
    <property type="entry name" value="RAB-GAP TBC DOMAIN-CONTAINING PROTEIN"/>
    <property type="match status" value="1"/>
</dbReference>
<feature type="compositionally biased region" description="Basic and acidic residues" evidence="7">
    <location>
        <begin position="35"/>
        <end position="51"/>
    </location>
</feature>
<evidence type="ECO:0000256" key="3">
    <source>
        <dbReference type="ARBA" id="ARBA00022771"/>
    </source>
</evidence>
<dbReference type="Gene3D" id="2.120.10.30">
    <property type="entry name" value="TolB, C-terminal domain"/>
    <property type="match status" value="1"/>
</dbReference>
<dbReference type="PANTHER" id="PTHR47219">
    <property type="entry name" value="RAB GTPASE-ACTIVATING PROTEIN 1-LIKE"/>
    <property type="match status" value="1"/>
</dbReference>
<dbReference type="FunCoup" id="K1QBI4">
    <property type="interactions" value="938"/>
</dbReference>
<dbReference type="InterPro" id="IPR011042">
    <property type="entry name" value="6-blade_b-propeller_TolB-like"/>
</dbReference>
<proteinExistence type="predicted"/>
<dbReference type="SUPFAM" id="SSF101898">
    <property type="entry name" value="NHL repeat"/>
    <property type="match status" value="1"/>
</dbReference>
<feature type="compositionally biased region" description="Low complexity" evidence="7">
    <location>
        <begin position="85"/>
        <end position="106"/>
    </location>
</feature>
<dbReference type="PROSITE" id="PS00518">
    <property type="entry name" value="ZF_RING_1"/>
    <property type="match status" value="1"/>
</dbReference>
<evidence type="ECO:0000256" key="1">
    <source>
        <dbReference type="ARBA" id="ARBA00022468"/>
    </source>
</evidence>
<dbReference type="CDD" id="cd19757">
    <property type="entry name" value="Bbox1"/>
    <property type="match status" value="1"/>
</dbReference>
<feature type="compositionally biased region" description="Acidic residues" evidence="7">
    <location>
        <begin position="732"/>
        <end position="743"/>
    </location>
</feature>
<dbReference type="PROSITE" id="PS50089">
    <property type="entry name" value="ZF_RING_2"/>
    <property type="match status" value="1"/>
</dbReference>
<dbReference type="PROSITE" id="PS50119">
    <property type="entry name" value="ZF_BBOX"/>
    <property type="match status" value="1"/>
</dbReference>
<dbReference type="Gene3D" id="1.10.10.750">
    <property type="entry name" value="Ypt/Rab-GAP domain of gyp1p, domain 1"/>
    <property type="match status" value="1"/>
</dbReference>
<feature type="compositionally biased region" description="Low complexity" evidence="7">
    <location>
        <begin position="759"/>
        <end position="780"/>
    </location>
</feature>
<feature type="coiled-coil region" evidence="6">
    <location>
        <begin position="606"/>
        <end position="686"/>
    </location>
</feature>
<sequence>MSTSEVPVASKSEVPNAPYTSSSSSKTTILNGSSKPEEKEEQGKDNTAELLAKLEEANKLLEADEKSLVSLSVAPSPTPSHSRKGSGSSVVSSTSSNSHYSNQQSTEEPENNAATGNVWEIWGKLVNDWDNARKKTSLIKELVRRGIPHHFRGLAWQLLLGVHDSPHKQLYVEYLKQTSPSEKLIRRDIARTFPDHDFFKEKDGLGQESLFNVMKAYSLHDREVGYCQGSGFIVGLLLMQMPEEEAFAVLVKLMQDYRLRELFKPSMAELGLCMYKLECLIQGMDVIFRVGIAILQTSQEELLSMDMEGMLQHFQKTLFSQYEGDPDRLFNTAFAVKYSAKKMKKIEKEYTALKSKENEDQIELRRLRTENRLLRQRIEALEKESASLADRLIQYQVTRAQEAEETYALKNNLSTTKQKLVDTSRKLEEANTLIGDIKDRTSSITSASSLDEDEAQTVIGHLQEELIALRLRDADTESLVKELRTKIRELEETNIQLQKAPSNDVQHLQEELIAVKLREAEANLSLKEMKHKVYDLESQWEEFIIKSNQDPSSPKDKNSNKHEVRQLQEELMSVKIREAGCLSELKETKQKVMEFETQNHICTNQIRRMDEENKTLKSQLELHEAQEKDLQNQIKDLSRKLDNLEAQRKEESMMMRIKDAEQAQSLAELNRKIAELEIQKEELLTADRLDAKDGSQDLANQIYDLQDEVLQLRLSHNSSGPKPSFRNGSLSDSDEDSDEDLENPDTLNRTLSDIIEGRSSSSVLSSSLINSSSPTKQTTKSSHEDQLSEGQQTKGEEQCIETLSPICSPNKVQSSKLISDCDKELGQTDNGALVKPLLTNGTGAKTTDFCNEVPNGEMDEQVDISCPICAYQFSTPDKVPKLLPCYHTICSPCIDSIIASTPLNSDSTIKCPICRQGANIPKNGVEGFFDNFFRSAPQQEETCDICGAQDTRKLEHCKECLSLLCVSCGDAHHHQKTSKHDEVETSDSEGEVSRDSLFIRETGKHYVNSVRTAFFGFHSTTFKCSNFESIRKIIPSEEGECWVLTNRPYVSRFSNSGKETFRKYVESVPQDIARHSNGALVLAFPDGKVMLLDGQDLKNVTITGNSPSAVCAYQDGRLLIATRPHSGNTHLRNCSLLITDQSMKNIRPLHVDADLREVSSITVNENNGQIALCETSKKCVYLVYYSRKGHRSQNVKEYRGTKNLLRIEQTEDSVTFTENSFFQPRSVSCDQNDNFYVLDAGTNLIHVLNEKADLQAIVLAEVNGNIYCFNVDSYENLWIGDMSGQIRVFKMELRNFLDESQRGSGSIRIPAGLLDGSHMGLISSEDLGRMGLHRLSDGFRDFLRSSTSEEPSRIQDSFTRNIF</sequence>
<keyword evidence="4" id="KW-0862">Zinc</keyword>
<evidence type="ECO:0000256" key="4">
    <source>
        <dbReference type="ARBA" id="ARBA00022833"/>
    </source>
</evidence>
<name>K1QBI4_MAGGI</name>
<evidence type="ECO:0000256" key="2">
    <source>
        <dbReference type="ARBA" id="ARBA00022723"/>
    </source>
</evidence>
<dbReference type="InterPro" id="IPR000315">
    <property type="entry name" value="Znf_B-box"/>
</dbReference>
<keyword evidence="3" id="KW-0863">Zinc-finger</keyword>
<dbReference type="Gene3D" id="3.30.40.10">
    <property type="entry name" value="Zinc/RING finger domain, C3HC4 (zinc finger)"/>
    <property type="match status" value="1"/>
</dbReference>
<evidence type="ECO:0000256" key="6">
    <source>
        <dbReference type="SAM" id="Coils"/>
    </source>
</evidence>